<accession>A0ABV7EIF3</accession>
<feature type="domain" description="Mannitol dehydrogenase N-terminal" evidence="2">
    <location>
        <begin position="28"/>
        <end position="261"/>
    </location>
</feature>
<dbReference type="Gene3D" id="3.40.50.720">
    <property type="entry name" value="NAD(P)-binding Rossmann-like Domain"/>
    <property type="match status" value="1"/>
</dbReference>
<dbReference type="RefSeq" id="WP_336918932.1">
    <property type="nucleotide sequence ID" value="NZ_JBANRN010000007.1"/>
</dbReference>
<name>A0ABV7EIF3_9SPHN</name>
<dbReference type="Proteomes" id="UP001595378">
    <property type="component" value="Unassembled WGS sequence"/>
</dbReference>
<reference evidence="5" key="1">
    <citation type="journal article" date="2019" name="Int. J. Syst. Evol. Microbiol.">
        <title>The Global Catalogue of Microorganisms (GCM) 10K type strain sequencing project: providing services to taxonomists for standard genome sequencing and annotation.</title>
        <authorList>
            <consortium name="The Broad Institute Genomics Platform"/>
            <consortium name="The Broad Institute Genome Sequencing Center for Infectious Disease"/>
            <person name="Wu L."/>
            <person name="Ma J."/>
        </authorList>
    </citation>
    <scope>NUCLEOTIDE SEQUENCE [LARGE SCALE GENOMIC DNA]</scope>
    <source>
        <strain evidence="5">KCTC 52606</strain>
    </source>
</reference>
<dbReference type="Pfam" id="PF01232">
    <property type="entry name" value="Mannitol_dh"/>
    <property type="match status" value="1"/>
</dbReference>
<proteinExistence type="predicted"/>
<evidence type="ECO:0000313" key="4">
    <source>
        <dbReference type="EMBL" id="MFC3101653.1"/>
    </source>
</evidence>
<keyword evidence="1 4" id="KW-0560">Oxidoreductase</keyword>
<dbReference type="PANTHER" id="PTHR43362:SF1">
    <property type="entry name" value="MANNITOL DEHYDROGENASE 2-RELATED"/>
    <property type="match status" value="1"/>
</dbReference>
<dbReference type="Pfam" id="PF08125">
    <property type="entry name" value="Mannitol_dh_C"/>
    <property type="match status" value="1"/>
</dbReference>
<evidence type="ECO:0000313" key="5">
    <source>
        <dbReference type="Proteomes" id="UP001595378"/>
    </source>
</evidence>
<dbReference type="PANTHER" id="PTHR43362">
    <property type="entry name" value="MANNITOL DEHYDROGENASE DSF1-RELATED"/>
    <property type="match status" value="1"/>
</dbReference>
<evidence type="ECO:0000259" key="3">
    <source>
        <dbReference type="Pfam" id="PF08125"/>
    </source>
</evidence>
<dbReference type="InterPro" id="IPR008927">
    <property type="entry name" value="6-PGluconate_DH-like_C_sf"/>
</dbReference>
<evidence type="ECO:0000256" key="1">
    <source>
        <dbReference type="ARBA" id="ARBA00023002"/>
    </source>
</evidence>
<evidence type="ECO:0000259" key="2">
    <source>
        <dbReference type="Pfam" id="PF01232"/>
    </source>
</evidence>
<dbReference type="InterPro" id="IPR013118">
    <property type="entry name" value="Mannitol_DH_C"/>
</dbReference>
<dbReference type="GO" id="GO:0016491">
    <property type="term" value="F:oxidoreductase activity"/>
    <property type="evidence" value="ECO:0007669"/>
    <property type="project" value="UniProtKB-KW"/>
</dbReference>
<keyword evidence="5" id="KW-1185">Reference proteome</keyword>
<dbReference type="PRINTS" id="PR00084">
    <property type="entry name" value="MTLDHDRGNASE"/>
</dbReference>
<dbReference type="SUPFAM" id="SSF51735">
    <property type="entry name" value="NAD(P)-binding Rossmann-fold domains"/>
    <property type="match status" value="1"/>
</dbReference>
<dbReference type="InterPro" id="IPR000669">
    <property type="entry name" value="Mannitol_DH"/>
</dbReference>
<dbReference type="Gene3D" id="1.10.1040.10">
    <property type="entry name" value="N-(1-d-carboxylethyl)-l-norvaline Dehydrogenase, domain 2"/>
    <property type="match status" value="1"/>
</dbReference>
<organism evidence="4 5">
    <name type="scientific">Alteraurantiacibacter lauratis</name>
    <dbReference type="NCBI Taxonomy" id="2054627"/>
    <lineage>
        <taxon>Bacteria</taxon>
        <taxon>Pseudomonadati</taxon>
        <taxon>Pseudomonadota</taxon>
        <taxon>Alphaproteobacteria</taxon>
        <taxon>Sphingomonadales</taxon>
        <taxon>Erythrobacteraceae</taxon>
        <taxon>Alteraurantiacibacter</taxon>
    </lineage>
</organism>
<dbReference type="InterPro" id="IPR050988">
    <property type="entry name" value="Mannitol_DH/Oxidoreductase"/>
</dbReference>
<dbReference type="InterPro" id="IPR013328">
    <property type="entry name" value="6PGD_dom2"/>
</dbReference>
<dbReference type="InterPro" id="IPR013131">
    <property type="entry name" value="Mannitol_DH_N"/>
</dbReference>
<gene>
    <name evidence="4" type="ORF">ACFODK_12210</name>
</gene>
<dbReference type="SUPFAM" id="SSF48179">
    <property type="entry name" value="6-phosphogluconate dehydrogenase C-terminal domain-like"/>
    <property type="match status" value="1"/>
</dbReference>
<comment type="caution">
    <text evidence="4">The sequence shown here is derived from an EMBL/GenBank/DDBJ whole genome shotgun (WGS) entry which is preliminary data.</text>
</comment>
<dbReference type="EC" id="1.1.1.-" evidence="4"/>
<dbReference type="EMBL" id="JBHRSU010000034">
    <property type="protein sequence ID" value="MFC3101653.1"/>
    <property type="molecule type" value="Genomic_DNA"/>
</dbReference>
<sequence>MRLGPDTLRHLPAHVARPPYDPAAQAIGVVHFGLGAFARAHLAAYCDAAMASGESGWAITGVSLRSRKVSEQVNPQGGLYTLTERSSDGPATYVVGALREVLVAGRQSEAIVERIAAPTCHIVSFTVTEKGYCRAADGSVDANAAGASFYPLLAAALRRRMDDGLPGLTLLSCDNLPSNGRLLGELLAGWLQHEAPDVAEWFAANCTTPCTMVDRIVPASTPGDLAALEQRLGMADKAGVFTETFSQFVIEDNFAGPRPAFDRYGAQIVADVAPFETAKLRMLNGAHSLLAYRGLQAGHEYVHQAMADPAIRAAVERLMREEAAPTLRPAPGQDLSSYAAQLLHRFDNPALQHRLAQIAMDGSQKLPQRWLATLAAAEGPCPAILSGIAAFLWHVKDGRWLDDPLADWLWQEVAARRLDGQVTALFGPGGLLRSEWIPSSEDIAMIEAAFEEQTA</sequence>
<feature type="domain" description="Mannitol dehydrogenase C-terminal" evidence="3">
    <location>
        <begin position="271"/>
        <end position="392"/>
    </location>
</feature>
<protein>
    <submittedName>
        <fullName evidence="4">Mannitol dehydrogenase family protein</fullName>
        <ecNumber evidence="4">1.1.1.-</ecNumber>
    </submittedName>
</protein>
<dbReference type="InterPro" id="IPR036291">
    <property type="entry name" value="NAD(P)-bd_dom_sf"/>
</dbReference>